<evidence type="ECO:0000256" key="2">
    <source>
        <dbReference type="PROSITE-ProRule" id="PRU00703"/>
    </source>
</evidence>
<protein>
    <submittedName>
        <fullName evidence="5">CBS domain-containing protein</fullName>
    </submittedName>
</protein>
<organism evidence="5 6">
    <name type="scientific">Sulfurisphaera ohwakuensis</name>
    <dbReference type="NCBI Taxonomy" id="69656"/>
    <lineage>
        <taxon>Archaea</taxon>
        <taxon>Thermoproteota</taxon>
        <taxon>Thermoprotei</taxon>
        <taxon>Sulfolobales</taxon>
        <taxon>Sulfolobaceae</taxon>
        <taxon>Sulfurisphaera</taxon>
    </lineage>
</organism>
<dbReference type="InterPro" id="IPR046342">
    <property type="entry name" value="CBS_dom_sf"/>
</dbReference>
<proteinExistence type="predicted"/>
<feature type="domain" description="CBS" evidence="3">
    <location>
        <begin position="7"/>
        <end position="63"/>
    </location>
</feature>
<dbReference type="Proteomes" id="UP000582213">
    <property type="component" value="Unassembled WGS sequence"/>
</dbReference>
<sequence>MIVSQLITKKPVIASKNISIREAAKIMKKEEVGSLVIVDKDYKAIGIVTERDLLYAIADEIPLDKPVSEIMSQNPVTIEENSDISEAVALMTSREIRHLIVVDHDGKVKGVISIRDVARAVGAIALDLAFW</sequence>
<dbReference type="KEGG" id="soh:D1869_12990"/>
<dbReference type="RefSeq" id="WP_156015456.1">
    <property type="nucleotide sequence ID" value="NZ_AP031374.1"/>
</dbReference>
<dbReference type="PANTHER" id="PTHR43080:SF2">
    <property type="entry name" value="CBS DOMAIN-CONTAINING PROTEIN"/>
    <property type="match status" value="1"/>
</dbReference>
<evidence type="ECO:0000313" key="7">
    <source>
        <dbReference type="Proteomes" id="UP000582213"/>
    </source>
</evidence>
<dbReference type="AlphaFoldDB" id="A0A650CKJ9"/>
<reference evidence="4 7" key="2">
    <citation type="submission" date="2020-08" db="EMBL/GenBank/DDBJ databases">
        <title>Genomic Encyclopedia of Type Strains, Phase IV (KMG-IV): sequencing the most valuable type-strain genomes for metagenomic binning, comparative biology and taxonomic classification.</title>
        <authorList>
            <person name="Goeker M."/>
        </authorList>
    </citation>
    <scope>NUCLEOTIDE SEQUENCE [LARGE SCALE GENOMIC DNA]</scope>
    <source>
        <strain evidence="4 7">DSM 12421</strain>
    </source>
</reference>
<evidence type="ECO:0000259" key="3">
    <source>
        <dbReference type="PROSITE" id="PS51371"/>
    </source>
</evidence>
<dbReference type="InterPro" id="IPR051257">
    <property type="entry name" value="Diverse_CBS-Domain"/>
</dbReference>
<evidence type="ECO:0000313" key="5">
    <source>
        <dbReference type="EMBL" id="QGR17997.1"/>
    </source>
</evidence>
<accession>A0A650CKJ9</accession>
<evidence type="ECO:0000313" key="6">
    <source>
        <dbReference type="Proteomes" id="UP000427373"/>
    </source>
</evidence>
<dbReference type="Gene3D" id="3.10.580.10">
    <property type="entry name" value="CBS-domain"/>
    <property type="match status" value="1"/>
</dbReference>
<name>A0A650CKJ9_SULOH</name>
<evidence type="ECO:0000256" key="1">
    <source>
        <dbReference type="ARBA" id="ARBA00023122"/>
    </source>
</evidence>
<dbReference type="Proteomes" id="UP000427373">
    <property type="component" value="Chromosome"/>
</dbReference>
<dbReference type="EMBL" id="CP045484">
    <property type="protein sequence ID" value="QGR17997.1"/>
    <property type="molecule type" value="Genomic_DNA"/>
</dbReference>
<dbReference type="SUPFAM" id="SSF54631">
    <property type="entry name" value="CBS-domain pair"/>
    <property type="match status" value="1"/>
</dbReference>
<keyword evidence="6" id="KW-1185">Reference proteome</keyword>
<dbReference type="CDD" id="cd09836">
    <property type="entry name" value="CBS_pair_arch"/>
    <property type="match status" value="1"/>
</dbReference>
<keyword evidence="1 2" id="KW-0129">CBS domain</keyword>
<reference evidence="5 6" key="1">
    <citation type="submission" date="2019-10" db="EMBL/GenBank/DDBJ databases">
        <title>Genome Sequences from Six Type Strain Members of the Archaeal Family Sulfolobaceae: Acidianus ambivalens, Acidianus infernus, Metallosphaera prunae, Stygiolobus azoricus, Sulfolobus metallicus, and Sulfurisphaera ohwakuensis.</title>
        <authorList>
            <person name="Counts J.A."/>
            <person name="Kelly R.M."/>
        </authorList>
    </citation>
    <scope>NUCLEOTIDE SEQUENCE [LARGE SCALE GENOMIC DNA]</scope>
    <source>
        <strain evidence="5 6">TA-1</strain>
    </source>
</reference>
<dbReference type="OrthoDB" id="65817at2157"/>
<gene>
    <name evidence="5" type="ORF">D1869_12990</name>
    <name evidence="4" type="ORF">HNQ62_001708</name>
</gene>
<dbReference type="Pfam" id="PF00571">
    <property type="entry name" value="CBS"/>
    <property type="match status" value="2"/>
</dbReference>
<dbReference type="PROSITE" id="PS51371">
    <property type="entry name" value="CBS"/>
    <property type="match status" value="2"/>
</dbReference>
<dbReference type="EMBL" id="JACHFY010000008">
    <property type="protein sequence ID" value="MBB5253937.1"/>
    <property type="molecule type" value="Genomic_DNA"/>
</dbReference>
<evidence type="ECO:0000313" key="4">
    <source>
        <dbReference type="EMBL" id="MBB5253937.1"/>
    </source>
</evidence>
<feature type="domain" description="CBS" evidence="3">
    <location>
        <begin position="71"/>
        <end position="128"/>
    </location>
</feature>
<dbReference type="GeneID" id="95644323"/>
<dbReference type="PANTHER" id="PTHR43080">
    <property type="entry name" value="CBS DOMAIN-CONTAINING PROTEIN CBSX3, MITOCHONDRIAL"/>
    <property type="match status" value="1"/>
</dbReference>
<dbReference type="SMART" id="SM00116">
    <property type="entry name" value="CBS"/>
    <property type="match status" value="2"/>
</dbReference>
<dbReference type="InterPro" id="IPR000644">
    <property type="entry name" value="CBS_dom"/>
</dbReference>